<protein>
    <submittedName>
        <fullName evidence="1">Uncharacterized protein</fullName>
    </submittedName>
</protein>
<keyword evidence="2" id="KW-1185">Reference proteome</keyword>
<accession>A0AAE0G3U3</accession>
<sequence length="156" mass="16679">MPLLSASKIIMRHAASCPQPSRSSAVPELLLDAFPHVRHAPISTEEDASSEGFPAIPIHQGASFDTQAVAPTSSRVEFLDILASLDIGVLILGKYLTAENRAALACTCTPTSLFASYYFILPFLSLSCLPSLAPLMHISISHPPRLPLQGWVTVAT</sequence>
<dbReference type="EMBL" id="LGRX02010064">
    <property type="protein sequence ID" value="KAK3271029.1"/>
    <property type="molecule type" value="Genomic_DNA"/>
</dbReference>
<dbReference type="Proteomes" id="UP001190700">
    <property type="component" value="Unassembled WGS sequence"/>
</dbReference>
<comment type="caution">
    <text evidence="1">The sequence shown here is derived from an EMBL/GenBank/DDBJ whole genome shotgun (WGS) entry which is preliminary data.</text>
</comment>
<gene>
    <name evidence="1" type="ORF">CYMTET_20601</name>
</gene>
<proteinExistence type="predicted"/>
<evidence type="ECO:0000313" key="1">
    <source>
        <dbReference type="EMBL" id="KAK3271029.1"/>
    </source>
</evidence>
<dbReference type="AlphaFoldDB" id="A0AAE0G3U3"/>
<reference evidence="1 2" key="1">
    <citation type="journal article" date="2015" name="Genome Biol. Evol.">
        <title>Comparative Genomics of a Bacterivorous Green Alga Reveals Evolutionary Causalities and Consequences of Phago-Mixotrophic Mode of Nutrition.</title>
        <authorList>
            <person name="Burns J.A."/>
            <person name="Paasch A."/>
            <person name="Narechania A."/>
            <person name="Kim E."/>
        </authorList>
    </citation>
    <scope>NUCLEOTIDE SEQUENCE [LARGE SCALE GENOMIC DNA]</scope>
    <source>
        <strain evidence="1 2">PLY_AMNH</strain>
    </source>
</reference>
<organism evidence="1 2">
    <name type="scientific">Cymbomonas tetramitiformis</name>
    <dbReference type="NCBI Taxonomy" id="36881"/>
    <lineage>
        <taxon>Eukaryota</taxon>
        <taxon>Viridiplantae</taxon>
        <taxon>Chlorophyta</taxon>
        <taxon>Pyramimonadophyceae</taxon>
        <taxon>Pyramimonadales</taxon>
        <taxon>Pyramimonadaceae</taxon>
        <taxon>Cymbomonas</taxon>
    </lineage>
</organism>
<evidence type="ECO:0000313" key="2">
    <source>
        <dbReference type="Proteomes" id="UP001190700"/>
    </source>
</evidence>
<name>A0AAE0G3U3_9CHLO</name>